<reference evidence="3" key="1">
    <citation type="submission" date="2019-12" db="EMBL/GenBank/DDBJ databases">
        <title>Novel species isolated from a subtropical stream in China.</title>
        <authorList>
            <person name="Lu H."/>
        </authorList>
    </citation>
    <scope>NUCLEOTIDE SEQUENCE [LARGE SCALE GENOMIC DNA]</scope>
    <source>
        <strain evidence="3">FT93W</strain>
    </source>
</reference>
<accession>A0A845HZ98</accession>
<comment type="caution">
    <text evidence="3">The sequence shown here is derived from an EMBL/GenBank/DDBJ whole genome shotgun (WGS) entry which is preliminary data.</text>
</comment>
<evidence type="ECO:0000256" key="1">
    <source>
        <dbReference type="SAM" id="SignalP"/>
    </source>
</evidence>
<dbReference type="Pfam" id="PF10988">
    <property type="entry name" value="DUF2807"/>
    <property type="match status" value="1"/>
</dbReference>
<dbReference type="EMBL" id="WWCL01000003">
    <property type="protein sequence ID" value="MYN46694.1"/>
    <property type="molecule type" value="Genomic_DNA"/>
</dbReference>
<dbReference type="InterPro" id="IPR021255">
    <property type="entry name" value="DUF2807"/>
</dbReference>
<evidence type="ECO:0000313" key="3">
    <source>
        <dbReference type="EMBL" id="MYN46694.1"/>
    </source>
</evidence>
<proteinExistence type="predicted"/>
<feature type="chain" id="PRO_5032297202" evidence="1">
    <location>
        <begin position="19"/>
        <end position="206"/>
    </location>
</feature>
<keyword evidence="4" id="KW-1185">Reference proteome</keyword>
<evidence type="ECO:0000259" key="2">
    <source>
        <dbReference type="Pfam" id="PF10988"/>
    </source>
</evidence>
<feature type="domain" description="Putative auto-transporter adhesin head GIN" evidence="2">
    <location>
        <begin position="28"/>
        <end position="189"/>
    </location>
</feature>
<dbReference type="PANTHER" id="PTHR39200">
    <property type="entry name" value="HYPOTHETICAL EXPORTED PROTEIN"/>
    <property type="match status" value="1"/>
</dbReference>
<protein>
    <submittedName>
        <fullName evidence="3">DUF2807 domain-containing protein</fullName>
    </submittedName>
</protein>
<dbReference type="Gene3D" id="2.160.20.120">
    <property type="match status" value="1"/>
</dbReference>
<dbReference type="PANTHER" id="PTHR39200:SF1">
    <property type="entry name" value="AUTO-TRANSPORTER ADHESIN HEAD GIN DOMAIN-CONTAINING PROTEIN-RELATED"/>
    <property type="match status" value="1"/>
</dbReference>
<dbReference type="RefSeq" id="WP_161036146.1">
    <property type="nucleotide sequence ID" value="NZ_WWCL01000003.1"/>
</dbReference>
<feature type="signal peptide" evidence="1">
    <location>
        <begin position="1"/>
        <end position="18"/>
    </location>
</feature>
<sequence length="206" mass="21840">MRHFIAVAVALLSLNVEAAQESRSLPPFIAISTQGGFSLTVEVGSSQSLQISGDEKFIASLRTEVVEKELRITTSEREFNSVKGNPLVKVSLPALSRLKVQGAGETILNNIQGERLDIGFQGAGHLVAKGKIDYLRINAKGVGELDTKALQAKRVDVNFEGIGAVNVYASDTLNVIAKGMGDLGYYGHPKSVNKSVSGIGSVSAKD</sequence>
<keyword evidence="1" id="KW-0732">Signal</keyword>
<gene>
    <name evidence="3" type="ORF">GTP23_16730</name>
</gene>
<dbReference type="AlphaFoldDB" id="A0A845HZ98"/>
<evidence type="ECO:0000313" key="4">
    <source>
        <dbReference type="Proteomes" id="UP000444316"/>
    </source>
</evidence>
<name>A0A845HZ98_9BURK</name>
<dbReference type="Proteomes" id="UP000444316">
    <property type="component" value="Unassembled WGS sequence"/>
</dbReference>
<organism evidence="3 4">
    <name type="scientific">Duganella fentianensis</name>
    <dbReference type="NCBI Taxonomy" id="2692177"/>
    <lineage>
        <taxon>Bacteria</taxon>
        <taxon>Pseudomonadati</taxon>
        <taxon>Pseudomonadota</taxon>
        <taxon>Betaproteobacteria</taxon>
        <taxon>Burkholderiales</taxon>
        <taxon>Oxalobacteraceae</taxon>
        <taxon>Telluria group</taxon>
        <taxon>Duganella</taxon>
    </lineage>
</organism>